<gene>
    <name evidence="1" type="ORF">BJY26_002253</name>
</gene>
<accession>A0A7Z0D304</accession>
<dbReference type="CDD" id="cd12954">
    <property type="entry name" value="MMP_TTHA0227_like_1"/>
    <property type="match status" value="1"/>
</dbReference>
<dbReference type="AlphaFoldDB" id="A0A7Z0D304"/>
<dbReference type="GO" id="GO:0008233">
    <property type="term" value="F:peptidase activity"/>
    <property type="evidence" value="ECO:0007669"/>
    <property type="project" value="UniProtKB-KW"/>
</dbReference>
<protein>
    <submittedName>
        <fullName evidence="1">Putative Zn-dependent protease with MMP-like domain</fullName>
    </submittedName>
</protein>
<reference evidence="1 2" key="1">
    <citation type="submission" date="2020-07" db="EMBL/GenBank/DDBJ databases">
        <title>Sequencing the genomes of 1000 actinobacteria strains.</title>
        <authorList>
            <person name="Klenk H.-P."/>
        </authorList>
    </citation>
    <scope>NUCLEOTIDE SEQUENCE [LARGE SCALE GENOMIC DNA]</scope>
    <source>
        <strain evidence="1 2">DSM 26341</strain>
    </source>
</reference>
<evidence type="ECO:0000313" key="1">
    <source>
        <dbReference type="EMBL" id="NYI67947.1"/>
    </source>
</evidence>
<dbReference type="EMBL" id="JACBZP010000001">
    <property type="protein sequence ID" value="NYI67947.1"/>
    <property type="molecule type" value="Genomic_DNA"/>
</dbReference>
<proteinExistence type="predicted"/>
<evidence type="ECO:0000313" key="2">
    <source>
        <dbReference type="Proteomes" id="UP000539111"/>
    </source>
</evidence>
<keyword evidence="2" id="KW-1185">Reference proteome</keyword>
<name>A0A7Z0D304_9MICO</name>
<keyword evidence="1" id="KW-0645">Protease</keyword>
<dbReference type="Gene3D" id="3.30.2010.20">
    <property type="match status" value="1"/>
</dbReference>
<dbReference type="InterPro" id="IPR010428">
    <property type="entry name" value="Zincin_1"/>
</dbReference>
<comment type="caution">
    <text evidence="1">The sequence shown here is derived from an EMBL/GenBank/DDBJ whole genome shotgun (WGS) entry which is preliminary data.</text>
</comment>
<dbReference type="GO" id="GO:0006508">
    <property type="term" value="P:proteolysis"/>
    <property type="evidence" value="ECO:0007669"/>
    <property type="project" value="UniProtKB-KW"/>
</dbReference>
<dbReference type="RefSeq" id="WP_179428293.1">
    <property type="nucleotide sequence ID" value="NZ_JACBZP010000001.1"/>
</dbReference>
<dbReference type="InterPro" id="IPR038555">
    <property type="entry name" value="Zincin_1_sf"/>
</dbReference>
<dbReference type="SUPFAM" id="SSF55486">
    <property type="entry name" value="Metalloproteases ('zincins'), catalytic domain"/>
    <property type="match status" value="1"/>
</dbReference>
<organism evidence="1 2">
    <name type="scientific">Spelaeicoccus albus</name>
    <dbReference type="NCBI Taxonomy" id="1280376"/>
    <lineage>
        <taxon>Bacteria</taxon>
        <taxon>Bacillati</taxon>
        <taxon>Actinomycetota</taxon>
        <taxon>Actinomycetes</taxon>
        <taxon>Micrococcales</taxon>
        <taxon>Brevibacteriaceae</taxon>
        <taxon>Spelaeicoccus</taxon>
    </lineage>
</organism>
<sequence length="137" mass="15336">MISRRDRRGRGIRGRLIRPPHPAALTRSQRFDTLVAAAADRLRRQWTAELAAVEFATMDVPPEDPAPWEFGQIPLGRLYQTDGRVPPHIVVYRRPVETRAYDEDDLAALVDDVVAEQVAALLGLPPERVDPGYSGDD</sequence>
<keyword evidence="1" id="KW-0378">Hydrolase</keyword>
<dbReference type="Pfam" id="PF06262">
    <property type="entry name" value="Zincin_1"/>
    <property type="match status" value="1"/>
</dbReference>
<dbReference type="Proteomes" id="UP000539111">
    <property type="component" value="Unassembled WGS sequence"/>
</dbReference>